<dbReference type="Proteomes" id="UP000053259">
    <property type="component" value="Unassembled WGS sequence"/>
</dbReference>
<keyword evidence="2" id="KW-0732">Signal</keyword>
<organism evidence="3 4">
    <name type="scientific">Verruconis gallopava</name>
    <dbReference type="NCBI Taxonomy" id="253628"/>
    <lineage>
        <taxon>Eukaryota</taxon>
        <taxon>Fungi</taxon>
        <taxon>Dikarya</taxon>
        <taxon>Ascomycota</taxon>
        <taxon>Pezizomycotina</taxon>
        <taxon>Dothideomycetes</taxon>
        <taxon>Pleosporomycetidae</taxon>
        <taxon>Venturiales</taxon>
        <taxon>Sympoventuriaceae</taxon>
        <taxon>Verruconis</taxon>
    </lineage>
</organism>
<feature type="chain" id="PRO_5002238574" description="GEgh 16 protein" evidence="2">
    <location>
        <begin position="21"/>
        <end position="234"/>
    </location>
</feature>
<gene>
    <name evidence="3" type="ORF">PV09_00941</name>
</gene>
<proteinExistence type="predicted"/>
<reference evidence="3 4" key="1">
    <citation type="submission" date="2015-01" db="EMBL/GenBank/DDBJ databases">
        <title>The Genome Sequence of Ochroconis gallopava CBS43764.</title>
        <authorList>
            <consortium name="The Broad Institute Genomics Platform"/>
            <person name="Cuomo C."/>
            <person name="de Hoog S."/>
            <person name="Gorbushina A."/>
            <person name="Stielow B."/>
            <person name="Teixiera M."/>
            <person name="Abouelleil A."/>
            <person name="Chapman S.B."/>
            <person name="Priest M."/>
            <person name="Young S.K."/>
            <person name="Wortman J."/>
            <person name="Nusbaum C."/>
            <person name="Birren B."/>
        </authorList>
    </citation>
    <scope>NUCLEOTIDE SEQUENCE [LARGE SCALE GENOMIC DNA]</scope>
    <source>
        <strain evidence="3 4">CBS 43764</strain>
    </source>
</reference>
<dbReference type="EMBL" id="KN847531">
    <property type="protein sequence ID" value="KIW07995.1"/>
    <property type="molecule type" value="Genomic_DNA"/>
</dbReference>
<keyword evidence="4" id="KW-1185">Reference proteome</keyword>
<feature type="region of interest" description="Disordered" evidence="1">
    <location>
        <begin position="203"/>
        <end position="234"/>
    </location>
</feature>
<evidence type="ECO:0000256" key="2">
    <source>
        <dbReference type="SAM" id="SignalP"/>
    </source>
</evidence>
<sequence>MHFQTSVTISLLAIIHLVAGHGAIVNAVGDQGGQGMALGIDPSTPRDGSRRNPFQRDSTRFRGAAKATCGETLAGGDNDIQAGTQAILQMTGGQLPQISPGGEITMTVHQVNGDGAGPYTCMIDTSGTGTNWQAIDVTQQVPGNNGRSQARATDIPLKAAIPDGTTCTGTVAGQQNVCMVRCQNPARAGPFGGCVPVQMGGAAAPATGNSTTPAAGAANAAAADEAAADAAEED</sequence>
<feature type="signal peptide" evidence="2">
    <location>
        <begin position="1"/>
        <end position="20"/>
    </location>
</feature>
<dbReference type="HOGENOM" id="CLU_047729_3_2_1"/>
<dbReference type="OrthoDB" id="3241054at2759"/>
<dbReference type="PANTHER" id="PTHR34618">
    <property type="entry name" value="SURFACE PROTEIN MAS1, PUTATIVE-RELATED"/>
    <property type="match status" value="1"/>
</dbReference>
<dbReference type="Pfam" id="PF11327">
    <property type="entry name" value="Egh16-like"/>
    <property type="match status" value="1"/>
</dbReference>
<evidence type="ECO:0000256" key="1">
    <source>
        <dbReference type="SAM" id="MobiDB-lite"/>
    </source>
</evidence>
<dbReference type="GeneID" id="27308914"/>
<feature type="compositionally biased region" description="Low complexity" evidence="1">
    <location>
        <begin position="203"/>
        <end position="225"/>
    </location>
</feature>
<accession>A0A0D2ANC0</accession>
<evidence type="ECO:0008006" key="5">
    <source>
        <dbReference type="Google" id="ProtNLM"/>
    </source>
</evidence>
<dbReference type="RefSeq" id="XP_016217864.1">
    <property type="nucleotide sequence ID" value="XM_016353769.1"/>
</dbReference>
<protein>
    <recommendedName>
        <fullName evidence="5">GEgh 16 protein</fullName>
    </recommendedName>
</protein>
<dbReference type="AlphaFoldDB" id="A0A0D2ANC0"/>
<dbReference type="InterPro" id="IPR021476">
    <property type="entry name" value="Egh16-like"/>
</dbReference>
<dbReference type="PANTHER" id="PTHR34618:SF4">
    <property type="entry name" value="CAS1"/>
    <property type="match status" value="1"/>
</dbReference>
<name>A0A0D2ANC0_9PEZI</name>
<dbReference type="STRING" id="253628.A0A0D2ANC0"/>
<dbReference type="VEuPathDB" id="FungiDB:PV09_00941"/>
<evidence type="ECO:0000313" key="3">
    <source>
        <dbReference type="EMBL" id="KIW07995.1"/>
    </source>
</evidence>
<evidence type="ECO:0000313" key="4">
    <source>
        <dbReference type="Proteomes" id="UP000053259"/>
    </source>
</evidence>
<dbReference type="InParanoid" id="A0A0D2ANC0"/>